<dbReference type="InterPro" id="IPR019646">
    <property type="entry name" value="Aminoglyc_AdlTrfase"/>
</dbReference>
<dbReference type="RefSeq" id="WP_153870119.1">
    <property type="nucleotide sequence ID" value="NZ_JAEKCT010000001.1"/>
</dbReference>
<dbReference type="EMBL" id="JAENSR010000002">
    <property type="protein sequence ID" value="MBK3459740.1"/>
    <property type="molecule type" value="Genomic_DNA"/>
</dbReference>
<dbReference type="EMBL" id="VOIW01000001">
    <property type="protein sequence ID" value="MRJ35396.1"/>
    <property type="molecule type" value="Genomic_DNA"/>
</dbReference>
<dbReference type="Pfam" id="PF10706">
    <property type="entry name" value="Aminoglyc_resit"/>
    <property type="match status" value="1"/>
</dbReference>
<evidence type="ECO:0000313" key="4">
    <source>
        <dbReference type="Proteomes" id="UP000620382"/>
    </source>
</evidence>
<comment type="caution">
    <text evidence="2">The sequence shown here is derived from an EMBL/GenBank/DDBJ whole genome shotgun (WGS) entry which is preliminary data.</text>
</comment>
<dbReference type="Proteomes" id="UP000408764">
    <property type="component" value="Unassembled WGS sequence"/>
</dbReference>
<evidence type="ECO:0000313" key="3">
    <source>
        <dbReference type="Proteomes" id="UP000408764"/>
    </source>
</evidence>
<protein>
    <submittedName>
        <fullName evidence="2">Amino acid transporter</fullName>
    </submittedName>
</protein>
<name>A0A5P1D4Y8_9PSED</name>
<evidence type="ECO:0000313" key="2">
    <source>
        <dbReference type="EMBL" id="MRJ35396.1"/>
    </source>
</evidence>
<dbReference type="Gene3D" id="3.30.460.40">
    <property type="match status" value="1"/>
</dbReference>
<gene>
    <name evidence="2" type="ORF">FRT59_00185</name>
    <name evidence="1" type="ORF">JJD71_11790</name>
</gene>
<dbReference type="Proteomes" id="UP000620382">
    <property type="component" value="Unassembled WGS sequence"/>
</dbReference>
<reference evidence="2 3" key="1">
    <citation type="submission" date="2019-08" db="EMBL/GenBank/DDBJ databases">
        <title>Pseudomonas haemolytica sp. nov. isolated from raw milk and skim milk concentrate.</title>
        <authorList>
            <person name="Hofmann K."/>
            <person name="Huptas C."/>
            <person name="Doll E."/>
            <person name="Scherer S."/>
            <person name="Wenning M."/>
        </authorList>
    </citation>
    <scope>NUCLEOTIDE SEQUENCE [LARGE SCALE GENOMIC DNA]</scope>
    <source>
        <strain evidence="2 3">DSM 108987</strain>
    </source>
</reference>
<dbReference type="AlphaFoldDB" id="A0A5P1D4Y8"/>
<sequence length="202" mass="23460">MTDRTLAPDQALWNSWTPAELAVRLKTVSRPWCVVGGWALDLWLGEKTREHDDIEFTMLRDDFREFRHAFGDLDMYTAKAGVLTFLPADHIPGLDIQQVWCFDPVAQAWRVDMMIESGSPEVWVYKRDGALRFPRTEMLYSSSEGIPYLRPAAILLFKALRVRPKDEEDFHKTLPTLPAEELAWLRQHLLKLHPGHHWIIPS</sequence>
<keyword evidence="4" id="KW-1185">Reference proteome</keyword>
<proteinExistence type="predicted"/>
<dbReference type="InterPro" id="IPR043519">
    <property type="entry name" value="NT_sf"/>
</dbReference>
<organism evidence="2 3">
    <name type="scientific">Pseudomonas haemolytica</name>
    <dbReference type="NCBI Taxonomy" id="2600065"/>
    <lineage>
        <taxon>Bacteria</taxon>
        <taxon>Pseudomonadati</taxon>
        <taxon>Pseudomonadota</taxon>
        <taxon>Gammaproteobacteria</taxon>
        <taxon>Pseudomonadales</taxon>
        <taxon>Pseudomonadaceae</taxon>
        <taxon>Pseudomonas</taxon>
    </lineage>
</organism>
<evidence type="ECO:0000313" key="1">
    <source>
        <dbReference type="EMBL" id="MBK3459740.1"/>
    </source>
</evidence>
<reference evidence="1 4" key="2">
    <citation type="submission" date="2021-01" db="EMBL/GenBank/DDBJ databases">
        <title>Antibiotic resistance and phylogeny of Pseudomonas spp. isolated over three decades from chicken meat in the Norwegian food chain.</title>
        <authorList>
            <person name="Moen B."/>
        </authorList>
    </citation>
    <scope>NUCLEOTIDE SEQUENCE [LARGE SCALE GENOMIC DNA]</scope>
    <source>
        <strain evidence="1 4">MF6766</strain>
    </source>
</reference>
<dbReference type="OrthoDB" id="9800567at2"/>
<accession>A0A5P1D4Y8</accession>
<dbReference type="SUPFAM" id="SSF81301">
    <property type="entry name" value="Nucleotidyltransferase"/>
    <property type="match status" value="1"/>
</dbReference>